<evidence type="ECO:0000256" key="3">
    <source>
        <dbReference type="ARBA" id="ARBA00022692"/>
    </source>
</evidence>
<dbReference type="STRING" id="1797589.A2784_00690"/>
<feature type="transmembrane region" description="Helical" evidence="6">
    <location>
        <begin position="173"/>
        <end position="196"/>
    </location>
</feature>
<proteinExistence type="predicted"/>
<accession>A0A1G1VQF6</accession>
<dbReference type="PANTHER" id="PTHR30250:SF11">
    <property type="entry name" value="O-ANTIGEN TRANSPORTER-RELATED"/>
    <property type="match status" value="1"/>
</dbReference>
<feature type="transmembrane region" description="Helical" evidence="6">
    <location>
        <begin position="382"/>
        <end position="402"/>
    </location>
</feature>
<evidence type="ECO:0000256" key="1">
    <source>
        <dbReference type="ARBA" id="ARBA00004651"/>
    </source>
</evidence>
<feature type="transmembrane region" description="Helical" evidence="6">
    <location>
        <begin position="322"/>
        <end position="345"/>
    </location>
</feature>
<feature type="transmembrane region" description="Helical" evidence="6">
    <location>
        <begin position="43"/>
        <end position="65"/>
    </location>
</feature>
<dbReference type="Pfam" id="PF01943">
    <property type="entry name" value="Polysacc_synt"/>
    <property type="match status" value="1"/>
</dbReference>
<evidence type="ECO:0000256" key="2">
    <source>
        <dbReference type="ARBA" id="ARBA00022475"/>
    </source>
</evidence>
<evidence type="ECO:0000256" key="5">
    <source>
        <dbReference type="ARBA" id="ARBA00023136"/>
    </source>
</evidence>
<dbReference type="GO" id="GO:0005886">
    <property type="term" value="C:plasma membrane"/>
    <property type="evidence" value="ECO:0007669"/>
    <property type="project" value="UniProtKB-SubCell"/>
</dbReference>
<dbReference type="AlphaFoldDB" id="A0A1G1VQF6"/>
<feature type="transmembrane region" description="Helical" evidence="6">
    <location>
        <begin position="357"/>
        <end position="376"/>
    </location>
</feature>
<feature type="transmembrane region" description="Helical" evidence="6">
    <location>
        <begin position="112"/>
        <end position="132"/>
    </location>
</feature>
<feature type="transmembrane region" description="Helical" evidence="6">
    <location>
        <begin position="144"/>
        <end position="167"/>
    </location>
</feature>
<dbReference type="InterPro" id="IPR002797">
    <property type="entry name" value="Polysacc_synth"/>
</dbReference>
<evidence type="ECO:0000256" key="6">
    <source>
        <dbReference type="SAM" id="Phobius"/>
    </source>
</evidence>
<feature type="transmembrane region" description="Helical" evidence="6">
    <location>
        <begin position="247"/>
        <end position="271"/>
    </location>
</feature>
<sequence length="411" mass="44976">MTLRRIARNTVWLTLAEVSIKLIALGFNFILVRLIPVTGYGDYNLVNAFVAIFSFLPDLGVNLIAVRDLAARPRSDYPRLIGQVTIVNALFSVVSFVAILFLFPVYSGNQHLWSLVVIAGLTLVVTSLRTLAKLGFDARETMRFSAAFTLINALCSTAGSLAGFLMIHNLTGLFIGNLLGTVLSLILEWGIALKFFGRPRLVFEFSGLLSLIRQGLPLSLAAATAILSSRLDTLLLGRLLTSLEVGWYATAQVLIFSAIQLINVPLMAAAFPALGKTKISPDQFRSLTLKLLLLILLWTGSFVVFTEVLARPLILITFGRPYLPAVSSLRLLALLVPFAALSALLYKILIIFNKNQLYLWISSAGVGINLIANLWFIPRLGLTGAAISAVITHLSLFLIYGYKVKNLIKKL</sequence>
<comment type="subcellular location">
    <subcellularLocation>
        <location evidence="1">Cell membrane</location>
        <topology evidence="1">Multi-pass membrane protein</topology>
    </subcellularLocation>
</comment>
<feature type="transmembrane region" description="Helical" evidence="6">
    <location>
        <begin position="12"/>
        <end position="31"/>
    </location>
</feature>
<feature type="transmembrane region" description="Helical" evidence="6">
    <location>
        <begin position="208"/>
        <end position="227"/>
    </location>
</feature>
<keyword evidence="5 6" id="KW-0472">Membrane</keyword>
<feature type="transmembrane region" description="Helical" evidence="6">
    <location>
        <begin position="86"/>
        <end position="106"/>
    </location>
</feature>
<comment type="caution">
    <text evidence="7">The sequence shown here is derived from an EMBL/GenBank/DDBJ whole genome shotgun (WGS) entry which is preliminary data.</text>
</comment>
<dbReference type="PANTHER" id="PTHR30250">
    <property type="entry name" value="PST FAMILY PREDICTED COLANIC ACID TRANSPORTER"/>
    <property type="match status" value="1"/>
</dbReference>
<reference evidence="7 8" key="1">
    <citation type="journal article" date="2016" name="Nat. Commun.">
        <title>Thousands of microbial genomes shed light on interconnected biogeochemical processes in an aquifer system.</title>
        <authorList>
            <person name="Anantharaman K."/>
            <person name="Brown C.T."/>
            <person name="Hug L.A."/>
            <person name="Sharon I."/>
            <person name="Castelle C.J."/>
            <person name="Probst A.J."/>
            <person name="Thomas B.C."/>
            <person name="Singh A."/>
            <person name="Wilkins M.J."/>
            <person name="Karaoz U."/>
            <person name="Brodie E.L."/>
            <person name="Williams K.H."/>
            <person name="Hubbard S.S."/>
            <person name="Banfield J.F."/>
        </authorList>
    </citation>
    <scope>NUCLEOTIDE SEQUENCE [LARGE SCALE GENOMIC DNA]</scope>
</reference>
<dbReference type="InterPro" id="IPR050833">
    <property type="entry name" value="Poly_Biosynth_Transport"/>
</dbReference>
<evidence type="ECO:0000256" key="4">
    <source>
        <dbReference type="ARBA" id="ARBA00022989"/>
    </source>
</evidence>
<evidence type="ECO:0000313" key="8">
    <source>
        <dbReference type="Proteomes" id="UP000177324"/>
    </source>
</evidence>
<feature type="transmembrane region" description="Helical" evidence="6">
    <location>
        <begin position="291"/>
        <end position="310"/>
    </location>
</feature>
<keyword evidence="2" id="KW-1003">Cell membrane</keyword>
<dbReference type="Proteomes" id="UP000177324">
    <property type="component" value="Unassembled WGS sequence"/>
</dbReference>
<name>A0A1G1VQF6_9BACT</name>
<keyword evidence="3 6" id="KW-0812">Transmembrane</keyword>
<dbReference type="EMBL" id="MHCH01000018">
    <property type="protein sequence ID" value="OGY17610.1"/>
    <property type="molecule type" value="Genomic_DNA"/>
</dbReference>
<organism evidence="7 8">
    <name type="scientific">Candidatus Chisholmbacteria bacterium RIFCSPHIGHO2_01_FULL_48_12</name>
    <dbReference type="NCBI Taxonomy" id="1797589"/>
    <lineage>
        <taxon>Bacteria</taxon>
        <taxon>Candidatus Chisholmiibacteriota</taxon>
    </lineage>
</organism>
<gene>
    <name evidence="7" type="ORF">A2784_00690</name>
</gene>
<protein>
    <submittedName>
        <fullName evidence="7">Uncharacterized protein</fullName>
    </submittedName>
</protein>
<keyword evidence="4 6" id="KW-1133">Transmembrane helix</keyword>
<evidence type="ECO:0000313" key="7">
    <source>
        <dbReference type="EMBL" id="OGY17610.1"/>
    </source>
</evidence>